<feature type="compositionally biased region" description="Low complexity" evidence="2">
    <location>
        <begin position="757"/>
        <end position="774"/>
    </location>
</feature>
<reference evidence="4" key="1">
    <citation type="submission" date="2020-10" db="EMBL/GenBank/DDBJ databases">
        <authorList>
            <person name="Han B."/>
            <person name="Lu T."/>
            <person name="Zhao Q."/>
            <person name="Huang X."/>
            <person name="Zhao Y."/>
        </authorList>
    </citation>
    <scope>NUCLEOTIDE SEQUENCE</scope>
</reference>
<feature type="coiled-coil region" evidence="1">
    <location>
        <begin position="608"/>
        <end position="649"/>
    </location>
</feature>
<proteinExistence type="predicted"/>
<feature type="region of interest" description="Disordered" evidence="2">
    <location>
        <begin position="720"/>
        <end position="774"/>
    </location>
</feature>
<dbReference type="Proteomes" id="UP000604825">
    <property type="component" value="Unassembled WGS sequence"/>
</dbReference>
<accession>A0A811QXQ8</accession>
<organism evidence="4 5">
    <name type="scientific">Miscanthus lutarioriparius</name>
    <dbReference type="NCBI Taxonomy" id="422564"/>
    <lineage>
        <taxon>Eukaryota</taxon>
        <taxon>Viridiplantae</taxon>
        <taxon>Streptophyta</taxon>
        <taxon>Embryophyta</taxon>
        <taxon>Tracheophyta</taxon>
        <taxon>Spermatophyta</taxon>
        <taxon>Magnoliopsida</taxon>
        <taxon>Liliopsida</taxon>
        <taxon>Poales</taxon>
        <taxon>Poaceae</taxon>
        <taxon>PACMAD clade</taxon>
        <taxon>Panicoideae</taxon>
        <taxon>Andropogonodae</taxon>
        <taxon>Andropogoneae</taxon>
        <taxon>Saccharinae</taxon>
        <taxon>Miscanthus</taxon>
    </lineage>
</organism>
<dbReference type="InterPro" id="IPR004252">
    <property type="entry name" value="Probable_transposase_24"/>
</dbReference>
<dbReference type="Pfam" id="PF13963">
    <property type="entry name" value="Transpos_assoc"/>
    <property type="match status" value="1"/>
</dbReference>
<protein>
    <recommendedName>
        <fullName evidence="3">Transposase-associated domain-containing protein</fullName>
    </recommendedName>
</protein>
<dbReference type="AlphaFoldDB" id="A0A811QXQ8"/>
<feature type="domain" description="Transposase-associated" evidence="3">
    <location>
        <begin position="189"/>
        <end position="262"/>
    </location>
</feature>
<comment type="caution">
    <text evidence="4">The sequence shown here is derived from an EMBL/GenBank/DDBJ whole genome shotgun (WGS) entry which is preliminary data.</text>
</comment>
<keyword evidence="5" id="KW-1185">Reference proteome</keyword>
<evidence type="ECO:0000256" key="2">
    <source>
        <dbReference type="SAM" id="MobiDB-lite"/>
    </source>
</evidence>
<evidence type="ECO:0000313" key="5">
    <source>
        <dbReference type="Proteomes" id="UP000604825"/>
    </source>
</evidence>
<dbReference type="InterPro" id="IPR029480">
    <property type="entry name" value="Transpos_assoc"/>
</dbReference>
<evidence type="ECO:0000256" key="1">
    <source>
        <dbReference type="SAM" id="Coils"/>
    </source>
</evidence>
<gene>
    <name evidence="4" type="ORF">NCGR_LOCUS44515</name>
</gene>
<keyword evidence="1" id="KW-0175">Coiled coil</keyword>
<evidence type="ECO:0000313" key="4">
    <source>
        <dbReference type="EMBL" id="CAD6261094.1"/>
    </source>
</evidence>
<name>A0A811QXQ8_9POAL</name>
<sequence length="774" mass="86445">MKTGMDRRHGCPACAWVGVEHRYITDRKSGQQYENGDIAIFTDWMEGQWCGDGHNGGRVDRGHDDESLDRVEDLPHRQHGGASQASSVWECAKANWRQMGLATVLHGHRLNPREPRNAPASNLLLPASGAQPEGLASNTLADSGIHIGVSHKLATSVFAPKICNDYWSITQWIFMKTKDTMEKMLMMDKTWIDDNARHTKTYWQGVNSFLAFAFRNSAVGSKILCPCRKCVNSFWKEASEVREHLICDGFLKGYKTWTLHGEGSSSMNHVNHDDGNYDDAEFIEDSSEDDDISDFLRDLAADLDDRGDFEDNGSTLEPCPKLVALEKLVVENNKELYPNCKKYTQLRFLIRLLHIKLLGGWSDRSINLLLDLLNDALPKGSALPRTFHEAKKLEKNVSESLLNTFTGTDGKSKDNLNSCLDLQALGVKFPDGYTSDIRHNIHVNEKKIFGLKSHESHIILQHLLPLAVRRILPEMVRTQIAKANRAKLEIHHTTGTKSFACSGHEMVDELGRPPRRDELYIKTHTRKNGVAIRNAEPIISKLKAIVEARPELTERTIQQGGVFAAALGSKEPRGRVRALGLGPTPQDVGIAGLKCYTPTRFQMEVLARKKAESRSEALEQRLTQMEAQMQMMEKRFAQERQNIEVMSQNGSNSQRVSPRSAEHVHEAYHDAHFQEDEAYEDNESNDAIDVGANLLVDRHTIALTMQSPSNAALVMQPRAAPSSQCSPTNLFPAVQPNVDSQVQSRQCSLTNAAPTMQPHAAQPSQPQAAKPAQP</sequence>
<evidence type="ECO:0000259" key="3">
    <source>
        <dbReference type="Pfam" id="PF13963"/>
    </source>
</evidence>
<dbReference type="EMBL" id="CAJGYO010000011">
    <property type="protein sequence ID" value="CAD6261094.1"/>
    <property type="molecule type" value="Genomic_DNA"/>
</dbReference>
<dbReference type="Pfam" id="PF03004">
    <property type="entry name" value="Transposase_24"/>
    <property type="match status" value="1"/>
</dbReference>
<dbReference type="OrthoDB" id="692019at2759"/>
<feature type="compositionally biased region" description="Polar residues" evidence="2">
    <location>
        <begin position="737"/>
        <end position="754"/>
    </location>
</feature>